<accession>A0A0K0DQB5</accession>
<protein>
    <submittedName>
        <fullName evidence="3">G_PROTEIN_RECEP_F1_2 domain-containing protein</fullName>
    </submittedName>
</protein>
<evidence type="ECO:0000313" key="2">
    <source>
        <dbReference type="Proteomes" id="UP000035642"/>
    </source>
</evidence>
<dbReference type="WBParaSite" id="ACAC_0001395401-mRNA-1">
    <property type="protein sequence ID" value="ACAC_0001395401-mRNA-1"/>
    <property type="gene ID" value="ACAC_0001395401"/>
</dbReference>
<reference evidence="3" key="2">
    <citation type="submission" date="2017-02" db="UniProtKB">
        <authorList>
            <consortium name="WormBaseParasite"/>
        </authorList>
    </citation>
    <scope>IDENTIFICATION</scope>
</reference>
<dbReference type="Proteomes" id="UP000035642">
    <property type="component" value="Unassembled WGS sequence"/>
</dbReference>
<evidence type="ECO:0000313" key="3">
    <source>
        <dbReference type="WBParaSite" id="ACAC_0001395401-mRNA-1"/>
    </source>
</evidence>
<keyword evidence="1" id="KW-0812">Transmembrane</keyword>
<organism evidence="2 3">
    <name type="scientific">Angiostrongylus cantonensis</name>
    <name type="common">Rat lungworm</name>
    <dbReference type="NCBI Taxonomy" id="6313"/>
    <lineage>
        <taxon>Eukaryota</taxon>
        <taxon>Metazoa</taxon>
        <taxon>Ecdysozoa</taxon>
        <taxon>Nematoda</taxon>
        <taxon>Chromadorea</taxon>
        <taxon>Rhabditida</taxon>
        <taxon>Rhabditina</taxon>
        <taxon>Rhabditomorpha</taxon>
        <taxon>Strongyloidea</taxon>
        <taxon>Metastrongylidae</taxon>
        <taxon>Angiostrongylus</taxon>
    </lineage>
</organism>
<sequence>MSIENVTDTILVGGEVAAHPPEPIFSDYLEMTTLVLMFIIGAPLNLAAYTQVVVDYGF</sequence>
<reference evidence="2" key="1">
    <citation type="submission" date="2012-09" db="EMBL/GenBank/DDBJ databases">
        <authorList>
            <person name="Martin A.A."/>
        </authorList>
    </citation>
    <scope>NUCLEOTIDE SEQUENCE</scope>
</reference>
<feature type="transmembrane region" description="Helical" evidence="1">
    <location>
        <begin position="34"/>
        <end position="54"/>
    </location>
</feature>
<name>A0A0K0DQB5_ANGCA</name>
<keyword evidence="1" id="KW-1133">Transmembrane helix</keyword>
<dbReference type="STRING" id="6313.A0A0K0DQB5"/>
<keyword evidence="2" id="KW-1185">Reference proteome</keyword>
<proteinExistence type="predicted"/>
<dbReference type="AlphaFoldDB" id="A0A0K0DQB5"/>
<evidence type="ECO:0000256" key="1">
    <source>
        <dbReference type="SAM" id="Phobius"/>
    </source>
</evidence>
<keyword evidence="1" id="KW-0472">Membrane</keyword>